<feature type="transmembrane region" description="Helical" evidence="1">
    <location>
        <begin position="77"/>
        <end position="92"/>
    </location>
</feature>
<protein>
    <submittedName>
        <fullName evidence="3">Uncharacterized protein</fullName>
    </submittedName>
</protein>
<evidence type="ECO:0000313" key="2">
    <source>
        <dbReference type="Proteomes" id="UP000887563"/>
    </source>
</evidence>
<reference evidence="3" key="1">
    <citation type="submission" date="2022-11" db="UniProtKB">
        <authorList>
            <consortium name="WormBaseParasite"/>
        </authorList>
    </citation>
    <scope>IDENTIFICATION</scope>
</reference>
<keyword evidence="1" id="KW-0472">Membrane</keyword>
<keyword evidence="2" id="KW-1185">Reference proteome</keyword>
<dbReference type="AlphaFoldDB" id="A0A914MVT7"/>
<proteinExistence type="predicted"/>
<dbReference type="WBParaSite" id="Minc3s02632g30958">
    <property type="protein sequence ID" value="Minc3s02632g30958"/>
    <property type="gene ID" value="Minc3s02632g30958"/>
</dbReference>
<keyword evidence="1" id="KW-0812">Transmembrane</keyword>
<accession>A0A914MVT7</accession>
<sequence>MKGSGDRVTIFMYCSISLVFCIHSFQIKMKNSIKLKQKLPKELISELIQFIPFNIKWSKIRISKLFDIFVIKYQRKWILYLILCSVALNSYIDNNILAHLAILEFPGKKFTKAEMKGISSIFDGSMTQFSRLTHHAPSMANAITTRLGQINNWPRSETSKTSFTKAEQNLLIRKDILIEMFKFLKTKILAATNMLEICKLEIALDMIAISFEQIVNRYQNNV</sequence>
<evidence type="ECO:0000313" key="3">
    <source>
        <dbReference type="WBParaSite" id="Minc3s02632g30958"/>
    </source>
</evidence>
<dbReference type="Proteomes" id="UP000887563">
    <property type="component" value="Unplaced"/>
</dbReference>
<evidence type="ECO:0000256" key="1">
    <source>
        <dbReference type="SAM" id="Phobius"/>
    </source>
</evidence>
<name>A0A914MVT7_MELIC</name>
<feature type="transmembrane region" description="Helical" evidence="1">
    <location>
        <begin position="6"/>
        <end position="25"/>
    </location>
</feature>
<organism evidence="2 3">
    <name type="scientific">Meloidogyne incognita</name>
    <name type="common">Southern root-knot nematode worm</name>
    <name type="synonym">Oxyuris incognita</name>
    <dbReference type="NCBI Taxonomy" id="6306"/>
    <lineage>
        <taxon>Eukaryota</taxon>
        <taxon>Metazoa</taxon>
        <taxon>Ecdysozoa</taxon>
        <taxon>Nematoda</taxon>
        <taxon>Chromadorea</taxon>
        <taxon>Rhabditida</taxon>
        <taxon>Tylenchina</taxon>
        <taxon>Tylenchomorpha</taxon>
        <taxon>Tylenchoidea</taxon>
        <taxon>Meloidogynidae</taxon>
        <taxon>Meloidogyninae</taxon>
        <taxon>Meloidogyne</taxon>
        <taxon>Meloidogyne incognita group</taxon>
    </lineage>
</organism>
<keyword evidence="1" id="KW-1133">Transmembrane helix</keyword>